<name>A0A6C0HIT3_9ZZZZ</name>
<keyword evidence="1" id="KW-0472">Membrane</keyword>
<evidence type="ECO:0000313" key="2">
    <source>
        <dbReference type="EMBL" id="QHT80548.1"/>
    </source>
</evidence>
<proteinExistence type="predicted"/>
<dbReference type="AlphaFoldDB" id="A0A6C0HIT3"/>
<organism evidence="2">
    <name type="scientific">viral metagenome</name>
    <dbReference type="NCBI Taxonomy" id="1070528"/>
    <lineage>
        <taxon>unclassified sequences</taxon>
        <taxon>metagenomes</taxon>
        <taxon>organismal metagenomes</taxon>
    </lineage>
</organism>
<keyword evidence="1" id="KW-1133">Transmembrane helix</keyword>
<reference evidence="2" key="1">
    <citation type="journal article" date="2020" name="Nature">
        <title>Giant virus diversity and host interactions through global metagenomics.</title>
        <authorList>
            <person name="Schulz F."/>
            <person name="Roux S."/>
            <person name="Paez-Espino D."/>
            <person name="Jungbluth S."/>
            <person name="Walsh D.A."/>
            <person name="Denef V.J."/>
            <person name="McMahon K.D."/>
            <person name="Konstantinidis K.T."/>
            <person name="Eloe-Fadrosh E.A."/>
            <person name="Kyrpides N.C."/>
            <person name="Woyke T."/>
        </authorList>
    </citation>
    <scope>NUCLEOTIDE SEQUENCE</scope>
    <source>
        <strain evidence="2">GVMAG-M-3300023184-120</strain>
    </source>
</reference>
<protein>
    <submittedName>
        <fullName evidence="2">Uncharacterized protein</fullName>
    </submittedName>
</protein>
<keyword evidence="1" id="KW-0812">Transmembrane</keyword>
<dbReference type="EMBL" id="MN739971">
    <property type="protein sequence ID" value="QHT80548.1"/>
    <property type="molecule type" value="Genomic_DNA"/>
</dbReference>
<feature type="transmembrane region" description="Helical" evidence="1">
    <location>
        <begin position="87"/>
        <end position="107"/>
    </location>
</feature>
<accession>A0A6C0HIT3</accession>
<sequence length="112" mass="12941">MAKPNGTLLFTIPFSEKFLHIKEEFAESGPVPPKLLMNKNVHTMEKQSPTKYTKPLICPVIIEPMVMYPTIKNGANLKNKYNNDARFILSILLDIQIVYKIFVALYIKRKRC</sequence>
<evidence type="ECO:0000256" key="1">
    <source>
        <dbReference type="SAM" id="Phobius"/>
    </source>
</evidence>